<sequence>MSTSIHEEFNLTLLTTSHIFLLPLNFSKETGDYSYLQTVPHDPRFPNINQTKNCLQNFIDFHRCNNMYGEDYKPCNYFKFAYKELCPGFLVEKWSDEVDEGTFPYKLD</sequence>
<dbReference type="AlphaFoldDB" id="A0A183TKG4"/>
<keyword evidence="2" id="KW-0496">Mitochondrion</keyword>
<evidence type="ECO:0000256" key="3">
    <source>
        <dbReference type="ARBA" id="ARBA00023157"/>
    </source>
</evidence>
<dbReference type="InterPro" id="IPR048280">
    <property type="entry name" value="COX6B-like"/>
</dbReference>
<comment type="subcellular location">
    <subcellularLocation>
        <location evidence="1">Mitochondrion</location>
    </subcellularLocation>
</comment>
<reference evidence="4 5" key="2">
    <citation type="submission" date="2018-11" db="EMBL/GenBank/DDBJ databases">
        <authorList>
            <consortium name="Pathogen Informatics"/>
        </authorList>
    </citation>
    <scope>NUCLEOTIDE SEQUENCE [LARGE SCALE GENOMIC DNA]</scope>
    <source>
        <strain evidence="4 5">NST_G2</strain>
    </source>
</reference>
<dbReference type="Proteomes" id="UP000275846">
    <property type="component" value="Unassembled WGS sequence"/>
</dbReference>
<protein>
    <submittedName>
        <fullName evidence="6">Cytochrome c oxidase subunit 6B1</fullName>
    </submittedName>
</protein>
<dbReference type="InterPro" id="IPR036549">
    <property type="entry name" value="CX6/COA6-like_sf"/>
</dbReference>
<dbReference type="PANTHER" id="PTHR11387">
    <property type="entry name" value="CYTOCHROME C OXIDASE SUBUNIT 6B"/>
    <property type="match status" value="1"/>
</dbReference>
<dbReference type="STRING" id="70667.A0A183TKG4"/>
<dbReference type="Gene3D" id="1.10.10.140">
    <property type="entry name" value="Cytochrome c oxidase, subunit VIb"/>
    <property type="match status" value="1"/>
</dbReference>
<evidence type="ECO:0000313" key="6">
    <source>
        <dbReference type="WBParaSite" id="SSLN_0001761101-mRNA-1"/>
    </source>
</evidence>
<dbReference type="InterPro" id="IPR003213">
    <property type="entry name" value="Cyt_c_oxidase_su6B"/>
</dbReference>
<evidence type="ECO:0000313" key="4">
    <source>
        <dbReference type="EMBL" id="VDM03348.1"/>
    </source>
</evidence>
<keyword evidence="5" id="KW-1185">Reference proteome</keyword>
<dbReference type="EMBL" id="UYSU01041760">
    <property type="protein sequence ID" value="VDM03348.1"/>
    <property type="molecule type" value="Genomic_DNA"/>
</dbReference>
<dbReference type="GO" id="GO:0045277">
    <property type="term" value="C:respiratory chain complex IV"/>
    <property type="evidence" value="ECO:0007669"/>
    <property type="project" value="InterPro"/>
</dbReference>
<evidence type="ECO:0000256" key="1">
    <source>
        <dbReference type="ARBA" id="ARBA00004173"/>
    </source>
</evidence>
<name>A0A183TKG4_SCHSO</name>
<gene>
    <name evidence="4" type="ORF">SSLN_LOCUS16962</name>
</gene>
<evidence type="ECO:0000256" key="2">
    <source>
        <dbReference type="ARBA" id="ARBA00023128"/>
    </source>
</evidence>
<dbReference type="WBParaSite" id="SSLN_0001761101-mRNA-1">
    <property type="protein sequence ID" value="SSLN_0001761101-mRNA-1"/>
    <property type="gene ID" value="SSLN_0001761101"/>
</dbReference>
<dbReference type="GO" id="GO:0005739">
    <property type="term" value="C:mitochondrion"/>
    <property type="evidence" value="ECO:0007669"/>
    <property type="project" value="UniProtKB-SubCell"/>
</dbReference>
<organism evidence="6">
    <name type="scientific">Schistocephalus solidus</name>
    <name type="common">Tapeworm</name>
    <dbReference type="NCBI Taxonomy" id="70667"/>
    <lineage>
        <taxon>Eukaryota</taxon>
        <taxon>Metazoa</taxon>
        <taxon>Spiralia</taxon>
        <taxon>Lophotrochozoa</taxon>
        <taxon>Platyhelminthes</taxon>
        <taxon>Cestoda</taxon>
        <taxon>Eucestoda</taxon>
        <taxon>Diphyllobothriidea</taxon>
        <taxon>Diphyllobothriidae</taxon>
        <taxon>Schistocephalus</taxon>
    </lineage>
</organism>
<keyword evidence="3" id="KW-1015">Disulfide bond</keyword>
<accession>A0A183TKG4</accession>
<dbReference type="Pfam" id="PF02297">
    <property type="entry name" value="COX6B"/>
    <property type="match status" value="1"/>
</dbReference>
<reference evidence="6" key="1">
    <citation type="submission" date="2016-06" db="UniProtKB">
        <authorList>
            <consortium name="WormBaseParasite"/>
        </authorList>
    </citation>
    <scope>IDENTIFICATION</scope>
</reference>
<dbReference type="OrthoDB" id="1107506at2759"/>
<dbReference type="CDD" id="cd00926">
    <property type="entry name" value="Cyt_c_Oxidase_VIb"/>
    <property type="match status" value="1"/>
</dbReference>
<dbReference type="SUPFAM" id="SSF47694">
    <property type="entry name" value="Cytochrome c oxidase subunit h"/>
    <property type="match status" value="1"/>
</dbReference>
<proteinExistence type="predicted"/>
<evidence type="ECO:0000313" key="5">
    <source>
        <dbReference type="Proteomes" id="UP000275846"/>
    </source>
</evidence>